<evidence type="ECO:0000313" key="3">
    <source>
        <dbReference type="Proteomes" id="UP000039865"/>
    </source>
</evidence>
<proteinExistence type="predicted"/>
<organism evidence="2 3">
    <name type="scientific">Stylonychia lemnae</name>
    <name type="common">Ciliate</name>
    <dbReference type="NCBI Taxonomy" id="5949"/>
    <lineage>
        <taxon>Eukaryota</taxon>
        <taxon>Sar</taxon>
        <taxon>Alveolata</taxon>
        <taxon>Ciliophora</taxon>
        <taxon>Intramacronucleata</taxon>
        <taxon>Spirotrichea</taxon>
        <taxon>Stichotrichia</taxon>
        <taxon>Sporadotrichida</taxon>
        <taxon>Oxytrichidae</taxon>
        <taxon>Stylonychinae</taxon>
        <taxon>Stylonychia</taxon>
    </lineage>
</organism>
<dbReference type="OMA" id="ICMETER"/>
<dbReference type="PANTHER" id="PTHR31964">
    <property type="entry name" value="ADENINE NUCLEOTIDE ALPHA HYDROLASES-LIKE SUPERFAMILY PROTEIN"/>
    <property type="match status" value="1"/>
</dbReference>
<dbReference type="Pfam" id="PF00582">
    <property type="entry name" value="Usp"/>
    <property type="match status" value="1"/>
</dbReference>
<dbReference type="AlphaFoldDB" id="A0A077ZYH0"/>
<dbReference type="SUPFAM" id="SSF52402">
    <property type="entry name" value="Adenine nucleotide alpha hydrolases-like"/>
    <property type="match status" value="2"/>
</dbReference>
<dbReference type="PANTHER" id="PTHR31964:SF113">
    <property type="entry name" value="USPA DOMAIN-CONTAINING PROTEIN"/>
    <property type="match status" value="1"/>
</dbReference>
<feature type="domain" description="UspA" evidence="1">
    <location>
        <begin position="1"/>
        <end position="131"/>
    </location>
</feature>
<gene>
    <name evidence="2" type="primary">Contig6737.g7209</name>
    <name evidence="2" type="ORF">STYLEM_3904</name>
</gene>
<reference evidence="2 3" key="1">
    <citation type="submission" date="2014-06" db="EMBL/GenBank/DDBJ databases">
        <authorList>
            <person name="Swart Estienne"/>
        </authorList>
    </citation>
    <scope>NUCLEOTIDE SEQUENCE [LARGE SCALE GENOMIC DNA]</scope>
    <source>
        <strain evidence="2 3">130c</strain>
    </source>
</reference>
<evidence type="ECO:0000259" key="1">
    <source>
        <dbReference type="Pfam" id="PF00582"/>
    </source>
</evidence>
<dbReference type="InParanoid" id="A0A077ZYH0"/>
<dbReference type="EMBL" id="CCKQ01003777">
    <property type="protein sequence ID" value="CDW74920.1"/>
    <property type="molecule type" value="Genomic_DNA"/>
</dbReference>
<dbReference type="Gene3D" id="3.40.50.12370">
    <property type="match status" value="1"/>
</dbReference>
<dbReference type="OrthoDB" id="843225at2759"/>
<sequence length="270" mass="29826">MVAVDGSEASHNAYEVVTQSLFHFPEDILTIAHVFNRSKSYLPFNMHADTIRQTYDSLIIGYGARAKLLWEENDPQYTTKEHVLNLAKSNNVDLLVVGMHGRKGPKADPTVLGSAVQHLSLNTFCPVLMLKDKTIRSQKPGGKLRWAVCTDGSEKSIKAFHVLARLLDKSKDEVLAITVASKGIDIPAIQQLIEEHFNQEGVIKKNNEHDLVHATIVDFLMSQGSAENYIDFVAVGNNGADFSSHSDKRYLGSVANGIIRNSNLNVLFIA</sequence>
<protein>
    <submittedName>
        <fullName evidence="2">Universal stress protein</fullName>
    </submittedName>
</protein>
<dbReference type="Proteomes" id="UP000039865">
    <property type="component" value="Unassembled WGS sequence"/>
</dbReference>
<keyword evidence="3" id="KW-1185">Reference proteome</keyword>
<dbReference type="InterPro" id="IPR006016">
    <property type="entry name" value="UspA"/>
</dbReference>
<dbReference type="CDD" id="cd00293">
    <property type="entry name" value="USP-like"/>
    <property type="match status" value="2"/>
</dbReference>
<name>A0A077ZYH0_STYLE</name>
<evidence type="ECO:0000313" key="2">
    <source>
        <dbReference type="EMBL" id="CDW74920.1"/>
    </source>
</evidence>
<accession>A0A077ZYH0</accession>